<feature type="domain" description="NB-ARC" evidence="1">
    <location>
        <begin position="124"/>
        <end position="241"/>
    </location>
</feature>
<dbReference type="InterPro" id="IPR002182">
    <property type="entry name" value="NB-ARC"/>
</dbReference>
<name>A0ABD1N5P7_9FABA</name>
<sequence length="248" mass="29244">MYSFRVHKKNNKSKEYSEIKKKWMLLLQRTERWVRMQQVPYEDGSPPSGFSQQVAQIVLQEWGIILQDGETQQEFSSSFTPNQVDNTPYFIKNYVLNEMTIIITQSDIFMIGLHETNYRKRRNIVEKIIRRVEKEGQFDVIVTANIVKKNKWWNKSLDVRRIQEELGIKLGLQLQGKKLEERANSLSDRIKMKQSILIIMKNLTDEINLIKIGIPFHNNNKGCKIILISENLEVLNKMKAQRVFSIDD</sequence>
<evidence type="ECO:0000313" key="3">
    <source>
        <dbReference type="Proteomes" id="UP001603857"/>
    </source>
</evidence>
<accession>A0ABD1N5P7</accession>
<evidence type="ECO:0000313" key="2">
    <source>
        <dbReference type="EMBL" id="KAL2343343.1"/>
    </source>
</evidence>
<dbReference type="AlphaFoldDB" id="A0ABD1N5P7"/>
<protein>
    <recommendedName>
        <fullName evidence="1">NB-ARC domain-containing protein</fullName>
    </recommendedName>
</protein>
<evidence type="ECO:0000259" key="1">
    <source>
        <dbReference type="Pfam" id="PF00931"/>
    </source>
</evidence>
<dbReference type="Proteomes" id="UP001603857">
    <property type="component" value="Unassembled WGS sequence"/>
</dbReference>
<proteinExistence type="predicted"/>
<gene>
    <name evidence="2" type="ORF">Fmac_004628</name>
</gene>
<dbReference type="EMBL" id="JBGMDY010000002">
    <property type="protein sequence ID" value="KAL2343343.1"/>
    <property type="molecule type" value="Genomic_DNA"/>
</dbReference>
<reference evidence="2 3" key="1">
    <citation type="submission" date="2024-08" db="EMBL/GenBank/DDBJ databases">
        <title>Insights into the chromosomal genome structure of Flemingia macrophylla.</title>
        <authorList>
            <person name="Ding Y."/>
            <person name="Zhao Y."/>
            <person name="Bi W."/>
            <person name="Wu M."/>
            <person name="Zhao G."/>
            <person name="Gong Y."/>
            <person name="Li W."/>
            <person name="Zhang P."/>
        </authorList>
    </citation>
    <scope>NUCLEOTIDE SEQUENCE [LARGE SCALE GENOMIC DNA]</scope>
    <source>
        <strain evidence="2">DYQJB</strain>
        <tissue evidence="2">Leaf</tissue>
    </source>
</reference>
<dbReference type="Pfam" id="PF00931">
    <property type="entry name" value="NB-ARC"/>
    <property type="match status" value="1"/>
</dbReference>
<dbReference type="Gene3D" id="3.40.50.300">
    <property type="entry name" value="P-loop containing nucleotide triphosphate hydrolases"/>
    <property type="match status" value="1"/>
</dbReference>
<organism evidence="2 3">
    <name type="scientific">Flemingia macrophylla</name>
    <dbReference type="NCBI Taxonomy" id="520843"/>
    <lineage>
        <taxon>Eukaryota</taxon>
        <taxon>Viridiplantae</taxon>
        <taxon>Streptophyta</taxon>
        <taxon>Embryophyta</taxon>
        <taxon>Tracheophyta</taxon>
        <taxon>Spermatophyta</taxon>
        <taxon>Magnoliopsida</taxon>
        <taxon>eudicotyledons</taxon>
        <taxon>Gunneridae</taxon>
        <taxon>Pentapetalae</taxon>
        <taxon>rosids</taxon>
        <taxon>fabids</taxon>
        <taxon>Fabales</taxon>
        <taxon>Fabaceae</taxon>
        <taxon>Papilionoideae</taxon>
        <taxon>50 kb inversion clade</taxon>
        <taxon>NPAAA clade</taxon>
        <taxon>indigoferoid/millettioid clade</taxon>
        <taxon>Phaseoleae</taxon>
        <taxon>Flemingia</taxon>
    </lineage>
</organism>
<keyword evidence="3" id="KW-1185">Reference proteome</keyword>
<dbReference type="InterPro" id="IPR027417">
    <property type="entry name" value="P-loop_NTPase"/>
</dbReference>
<comment type="caution">
    <text evidence="2">The sequence shown here is derived from an EMBL/GenBank/DDBJ whole genome shotgun (WGS) entry which is preliminary data.</text>
</comment>